<dbReference type="SUPFAM" id="SSF51735">
    <property type="entry name" value="NAD(P)-binding Rossmann-fold domains"/>
    <property type="match status" value="1"/>
</dbReference>
<dbReference type="GO" id="GO:0008652">
    <property type="term" value="P:amino acid biosynthetic process"/>
    <property type="evidence" value="ECO:0007669"/>
    <property type="project" value="UniProtKB-KW"/>
</dbReference>
<dbReference type="Proteomes" id="UP000186406">
    <property type="component" value="Unassembled WGS sequence"/>
</dbReference>
<dbReference type="HAMAP" id="MF_00222">
    <property type="entry name" value="Shikimate_DH_AroE"/>
    <property type="match status" value="1"/>
</dbReference>
<dbReference type="GO" id="GO:0009423">
    <property type="term" value="P:chorismate biosynthetic process"/>
    <property type="evidence" value="ECO:0007669"/>
    <property type="project" value="UniProtKB-UniRule"/>
</dbReference>
<evidence type="ECO:0000256" key="4">
    <source>
        <dbReference type="ARBA" id="ARBA00022857"/>
    </source>
</evidence>
<feature type="domain" description="SDH C-terminal" evidence="11">
    <location>
        <begin position="259"/>
        <end position="288"/>
    </location>
</feature>
<dbReference type="Gene3D" id="3.40.50.10860">
    <property type="entry name" value="Leucine Dehydrogenase, chain A, domain 1"/>
    <property type="match status" value="1"/>
</dbReference>
<dbReference type="Gene3D" id="3.40.50.720">
    <property type="entry name" value="NAD(P)-binding Rossmann-like Domain"/>
    <property type="match status" value="1"/>
</dbReference>
<feature type="binding site" evidence="8">
    <location>
        <begin position="166"/>
        <end position="171"/>
    </location>
    <ligand>
        <name>NADP(+)</name>
        <dbReference type="ChEBI" id="CHEBI:58349"/>
    </ligand>
</feature>
<evidence type="ECO:0000256" key="2">
    <source>
        <dbReference type="ARBA" id="ARBA00012962"/>
    </source>
</evidence>
<dbReference type="InterPro" id="IPR036291">
    <property type="entry name" value="NAD(P)-bd_dom_sf"/>
</dbReference>
<feature type="domain" description="Shikimate dehydrogenase substrate binding N-terminal" evidence="10">
    <location>
        <begin position="21"/>
        <end position="103"/>
    </location>
</feature>
<dbReference type="InterPro" id="IPR022893">
    <property type="entry name" value="Shikimate_DH_fam"/>
</dbReference>
<evidence type="ECO:0000259" key="9">
    <source>
        <dbReference type="Pfam" id="PF01488"/>
    </source>
</evidence>
<evidence type="ECO:0000259" key="10">
    <source>
        <dbReference type="Pfam" id="PF08501"/>
    </source>
</evidence>
<keyword evidence="3 8" id="KW-0028">Amino-acid biosynthesis</keyword>
<evidence type="ECO:0000313" key="12">
    <source>
        <dbReference type="EMBL" id="SHO64993.1"/>
    </source>
</evidence>
<evidence type="ECO:0000313" key="13">
    <source>
        <dbReference type="Proteomes" id="UP000186406"/>
    </source>
</evidence>
<feature type="active site" description="Proton acceptor" evidence="8">
    <location>
        <position position="80"/>
    </location>
</feature>
<protein>
    <recommendedName>
        <fullName evidence="2 8">Shikimate dehydrogenase (NADP(+))</fullName>
        <shortName evidence="8">SDH</shortName>
        <ecNumber evidence="2 8">1.1.1.25</ecNumber>
    </recommendedName>
</protein>
<comment type="similarity">
    <text evidence="8">Belongs to the shikimate dehydrogenase family.</text>
</comment>
<dbReference type="Pfam" id="PF18317">
    <property type="entry name" value="SDH_C"/>
    <property type="match status" value="1"/>
</dbReference>
<comment type="caution">
    <text evidence="8">Lacks conserved residue(s) required for the propagation of feature annotation.</text>
</comment>
<keyword evidence="13" id="KW-1185">Reference proteome</keyword>
<comment type="function">
    <text evidence="8">Involved in the biosynthesis of the chorismate, which leads to the biosynthesis of aromatic amino acids. Catalyzes the reversible NADPH linked reduction of 3-dehydroshikimate (DHSA) to yield shikimate (SA).</text>
</comment>
<dbReference type="Pfam" id="PF08501">
    <property type="entry name" value="Shikimate_dh_N"/>
    <property type="match status" value="1"/>
</dbReference>
<proteinExistence type="inferred from homology"/>
<comment type="pathway">
    <text evidence="1 8">Metabolic intermediate biosynthesis; chorismate biosynthesis; chorismate from D-erythrose 4-phosphate and phosphoenolpyruvate: step 4/7.</text>
</comment>
<evidence type="ECO:0000256" key="8">
    <source>
        <dbReference type="HAMAP-Rule" id="MF_00222"/>
    </source>
</evidence>
<sequence>MSDDQHGIAAATPVAGPRAAVIGWPVSHSRSPLIHGHWLQRYGLPGSYGRLALEPERADAFFADFAASGLSGANVTVPHKEAAARACAELDPMAATLGAANTLWLEDGRLHGANTDIVGFLANLDQEASGWDRNPGPAVVIGAGGAARAVVHGLASRGFAPVHVVNRTLERAEAVATLARAPGGTIVGRAHGFAELPGLLRTAGVIVNTTSLGMAGSPPLDIDLAPVPEGTLVTDIVYVPLETPFLAAARRRGLPTVDGLGMLLHQAVPGFERWFGRRPAVDADLRAVVLETLPPEAFVKAEETAHR</sequence>
<evidence type="ECO:0000256" key="3">
    <source>
        <dbReference type="ARBA" id="ARBA00022605"/>
    </source>
</evidence>
<feature type="binding site" evidence="8">
    <location>
        <position position="116"/>
    </location>
    <ligand>
        <name>shikimate</name>
        <dbReference type="ChEBI" id="CHEBI:36208"/>
    </ligand>
</feature>
<dbReference type="GO" id="GO:0050661">
    <property type="term" value="F:NADP binding"/>
    <property type="evidence" value="ECO:0007669"/>
    <property type="project" value="InterPro"/>
</dbReference>
<comment type="catalytic activity">
    <reaction evidence="7 8">
        <text>shikimate + NADP(+) = 3-dehydroshikimate + NADPH + H(+)</text>
        <dbReference type="Rhea" id="RHEA:17737"/>
        <dbReference type="ChEBI" id="CHEBI:15378"/>
        <dbReference type="ChEBI" id="CHEBI:16630"/>
        <dbReference type="ChEBI" id="CHEBI:36208"/>
        <dbReference type="ChEBI" id="CHEBI:57783"/>
        <dbReference type="ChEBI" id="CHEBI:58349"/>
        <dbReference type="EC" id="1.1.1.25"/>
    </reaction>
</comment>
<dbReference type="STRING" id="1123029.SAMN02745172_01934"/>
<evidence type="ECO:0000256" key="5">
    <source>
        <dbReference type="ARBA" id="ARBA00023002"/>
    </source>
</evidence>
<dbReference type="AlphaFoldDB" id="A0A1M7ZJC3"/>
<dbReference type="CDD" id="cd01065">
    <property type="entry name" value="NAD_bind_Shikimate_DH"/>
    <property type="match status" value="1"/>
</dbReference>
<dbReference type="GO" id="GO:0019632">
    <property type="term" value="P:shikimate metabolic process"/>
    <property type="evidence" value="ECO:0007669"/>
    <property type="project" value="InterPro"/>
</dbReference>
<name>A0A1M7ZJC3_9HYPH</name>
<keyword evidence="5 8" id="KW-0560">Oxidoreductase</keyword>
<feature type="binding site" evidence="8">
    <location>
        <position position="101"/>
    </location>
    <ligand>
        <name>shikimate</name>
        <dbReference type="ChEBI" id="CHEBI:36208"/>
    </ligand>
</feature>
<dbReference type="NCBIfam" id="NF001312">
    <property type="entry name" value="PRK00258.1-4"/>
    <property type="match status" value="1"/>
</dbReference>
<evidence type="ECO:0000256" key="1">
    <source>
        <dbReference type="ARBA" id="ARBA00004871"/>
    </source>
</evidence>
<dbReference type="InterPro" id="IPR011342">
    <property type="entry name" value="Shikimate_DH"/>
</dbReference>
<feature type="binding site" evidence="8">
    <location>
        <begin position="142"/>
        <end position="146"/>
    </location>
    <ligand>
        <name>NADP(+)</name>
        <dbReference type="ChEBI" id="CHEBI:58349"/>
    </ligand>
</feature>
<dbReference type="InterPro" id="IPR006151">
    <property type="entry name" value="Shikm_DH/Glu-tRNA_Rdtase"/>
</dbReference>
<dbReference type="UniPathway" id="UPA00053">
    <property type="reaction ID" value="UER00087"/>
</dbReference>
<keyword evidence="4 8" id="KW-0521">NADP</keyword>
<dbReference type="EMBL" id="FRXO01000003">
    <property type="protein sequence ID" value="SHO64993.1"/>
    <property type="molecule type" value="Genomic_DNA"/>
</dbReference>
<feature type="binding site" evidence="8">
    <location>
        <position position="259"/>
    </location>
    <ligand>
        <name>NADP(+)</name>
        <dbReference type="ChEBI" id="CHEBI:58349"/>
    </ligand>
</feature>
<dbReference type="EC" id="1.1.1.25" evidence="2 8"/>
<dbReference type="GO" id="GO:0004764">
    <property type="term" value="F:shikimate 3-dehydrogenase (NADP+) activity"/>
    <property type="evidence" value="ECO:0007669"/>
    <property type="project" value="UniProtKB-UniRule"/>
</dbReference>
<dbReference type="Pfam" id="PF01488">
    <property type="entry name" value="Shikimate_DH"/>
    <property type="match status" value="1"/>
</dbReference>
<dbReference type="RefSeq" id="WP_073627958.1">
    <property type="nucleotide sequence ID" value="NZ_FRXO01000003.1"/>
</dbReference>
<gene>
    <name evidence="8" type="primary">aroE</name>
    <name evidence="12" type="ORF">SAMN02745172_01934</name>
</gene>
<dbReference type="SUPFAM" id="SSF53223">
    <property type="entry name" value="Aminoacid dehydrogenase-like, N-terminal domain"/>
    <property type="match status" value="1"/>
</dbReference>
<evidence type="ECO:0000259" key="11">
    <source>
        <dbReference type="Pfam" id="PF18317"/>
    </source>
</evidence>
<feature type="binding site" evidence="8">
    <location>
        <position position="236"/>
    </location>
    <ligand>
        <name>NADP(+)</name>
        <dbReference type="ChEBI" id="CHEBI:58349"/>
    </ligand>
</feature>
<feature type="binding site" evidence="8">
    <location>
        <position position="238"/>
    </location>
    <ligand>
        <name>shikimate</name>
        <dbReference type="ChEBI" id="CHEBI:36208"/>
    </ligand>
</feature>
<dbReference type="InterPro" id="IPR013708">
    <property type="entry name" value="Shikimate_DH-bd_N"/>
</dbReference>
<evidence type="ECO:0000256" key="7">
    <source>
        <dbReference type="ARBA" id="ARBA00049442"/>
    </source>
</evidence>
<dbReference type="GO" id="GO:0009073">
    <property type="term" value="P:aromatic amino acid family biosynthetic process"/>
    <property type="evidence" value="ECO:0007669"/>
    <property type="project" value="UniProtKB-KW"/>
</dbReference>
<accession>A0A1M7ZJC3</accession>
<feature type="binding site" evidence="8">
    <location>
        <position position="266"/>
    </location>
    <ligand>
        <name>shikimate</name>
        <dbReference type="ChEBI" id="CHEBI:36208"/>
    </ligand>
</feature>
<dbReference type="NCBIfam" id="TIGR00507">
    <property type="entry name" value="aroE"/>
    <property type="match status" value="1"/>
</dbReference>
<dbReference type="PANTHER" id="PTHR21089">
    <property type="entry name" value="SHIKIMATE DEHYDROGENASE"/>
    <property type="match status" value="1"/>
</dbReference>
<dbReference type="InterPro" id="IPR046346">
    <property type="entry name" value="Aminoacid_DH-like_N_sf"/>
</dbReference>
<dbReference type="OrthoDB" id="9792692at2"/>
<dbReference type="PANTHER" id="PTHR21089:SF1">
    <property type="entry name" value="BIFUNCTIONAL 3-DEHYDROQUINATE DEHYDRATASE_SHIKIMATE DEHYDROGENASE, CHLOROPLASTIC"/>
    <property type="match status" value="1"/>
</dbReference>
<feature type="binding site" evidence="8">
    <location>
        <position position="76"/>
    </location>
    <ligand>
        <name>shikimate</name>
        <dbReference type="ChEBI" id="CHEBI:36208"/>
    </ligand>
</feature>
<keyword evidence="6 8" id="KW-0057">Aromatic amino acid biosynthesis</keyword>
<comment type="subunit">
    <text evidence="8">Homodimer.</text>
</comment>
<dbReference type="InterPro" id="IPR041121">
    <property type="entry name" value="SDH_C"/>
</dbReference>
<organism evidence="12 13">
    <name type="scientific">Pseudoxanthobacter soli DSM 19599</name>
    <dbReference type="NCBI Taxonomy" id="1123029"/>
    <lineage>
        <taxon>Bacteria</taxon>
        <taxon>Pseudomonadati</taxon>
        <taxon>Pseudomonadota</taxon>
        <taxon>Alphaproteobacteria</taxon>
        <taxon>Hyphomicrobiales</taxon>
        <taxon>Segnochrobactraceae</taxon>
        <taxon>Pseudoxanthobacter</taxon>
    </lineage>
</organism>
<feature type="binding site" evidence="8">
    <location>
        <begin position="29"/>
        <end position="31"/>
    </location>
    <ligand>
        <name>shikimate</name>
        <dbReference type="ChEBI" id="CHEBI:36208"/>
    </ligand>
</feature>
<dbReference type="GO" id="GO:0005829">
    <property type="term" value="C:cytosol"/>
    <property type="evidence" value="ECO:0007669"/>
    <property type="project" value="TreeGrafter"/>
</dbReference>
<evidence type="ECO:0000256" key="6">
    <source>
        <dbReference type="ARBA" id="ARBA00023141"/>
    </source>
</evidence>
<reference evidence="12 13" key="1">
    <citation type="submission" date="2016-12" db="EMBL/GenBank/DDBJ databases">
        <authorList>
            <person name="Song W.-J."/>
            <person name="Kurnit D.M."/>
        </authorList>
    </citation>
    <scope>NUCLEOTIDE SEQUENCE [LARGE SCALE GENOMIC DNA]</scope>
    <source>
        <strain evidence="12 13">DSM 19599</strain>
    </source>
</reference>
<feature type="domain" description="Quinate/shikimate 5-dehydrogenase/glutamyl-tRNA reductase" evidence="9">
    <location>
        <begin position="138"/>
        <end position="211"/>
    </location>
</feature>